<dbReference type="Gene3D" id="1.25.40.10">
    <property type="entry name" value="Tetratricopeptide repeat domain"/>
    <property type="match status" value="1"/>
</dbReference>
<protein>
    <recommendedName>
        <fullName evidence="2">Tetratricopeptide repeat protein 38</fullName>
    </recommendedName>
</protein>
<reference evidence="6" key="1">
    <citation type="submission" date="2018-06" db="EMBL/GenBank/DDBJ databases">
        <authorList>
            <person name="Helene L.C."/>
            <person name="Dall'Agnol R."/>
            <person name="Delamuta J.R."/>
            <person name="Hungria M."/>
        </authorList>
    </citation>
    <scope>NUCLEOTIDE SEQUENCE [LARGE SCALE GENOMIC DNA]</scope>
    <source>
        <strain evidence="6">CNPSo 3140</strain>
    </source>
</reference>
<comment type="similarity">
    <text evidence="1">Belongs to the TTC38 family.</text>
</comment>
<reference evidence="5 6" key="2">
    <citation type="submission" date="2018-07" db="EMBL/GenBank/DDBJ databases">
        <title>Diversity of Mesorhizobium strains in Brazil.</title>
        <authorList>
            <person name="Helene L.C.F."/>
            <person name="Dall'Agnol R."/>
            <person name="Delamuta J.R.M."/>
            <person name="Hungria M."/>
        </authorList>
    </citation>
    <scope>NUCLEOTIDE SEQUENCE [LARGE SCALE GENOMIC DNA]</scope>
    <source>
        <strain evidence="5 6">CNPSo 3140</strain>
    </source>
</reference>
<dbReference type="PANTHER" id="PTHR16263">
    <property type="entry name" value="TETRATRICOPEPTIDE REPEAT PROTEIN 38"/>
    <property type="match status" value="1"/>
</dbReference>
<evidence type="ECO:0000313" key="5">
    <source>
        <dbReference type="EMBL" id="RAZ76358.1"/>
    </source>
</evidence>
<proteinExistence type="inferred from homology"/>
<comment type="caution">
    <text evidence="5">The sequence shown here is derived from an EMBL/GenBank/DDBJ whole genome shotgun (WGS) entry which is preliminary data.</text>
</comment>
<gene>
    <name evidence="5" type="ORF">DPM35_16855</name>
</gene>
<dbReference type="InterPro" id="IPR011990">
    <property type="entry name" value="TPR-like_helical_dom_sf"/>
</dbReference>
<dbReference type="PANTHER" id="PTHR16263:SF4">
    <property type="entry name" value="TETRATRICOPEPTIDE REPEAT PROTEIN 38"/>
    <property type="match status" value="1"/>
</dbReference>
<dbReference type="InterPro" id="IPR033891">
    <property type="entry name" value="TTC38"/>
</dbReference>
<accession>A0A330GS77</accession>
<evidence type="ECO:0000256" key="3">
    <source>
        <dbReference type="ARBA" id="ARBA00022737"/>
    </source>
</evidence>
<dbReference type="OrthoDB" id="9815900at2"/>
<evidence type="ECO:0000313" key="6">
    <source>
        <dbReference type="Proteomes" id="UP000251956"/>
    </source>
</evidence>
<keyword evidence="6" id="KW-1185">Reference proteome</keyword>
<name>A0A330GS77_9HYPH</name>
<sequence length="441" mass="48366">MALKDAFGLTYSGATGAGFSSYARAVHELQCFIGDPVGSIDRAIADEPAFVMAHVFKGYLFGLATERDAMAVARSSHKAALPLAATVREQAHVAALGHLAEGRWHEAARMLEDIAIDNPRDALALQVGHQIDFFTGNARMLRDRIGRALPAWRKDMPGYHAILGMQAFGLEEMGDYARAESFGRQAIEIEPRDGWAQHAVAHVMEMQSRQKDGIAWMRANPEAWSKESFLQIHNWWHLALFHYDLGEIGEVLRLYDGPIYGTRSTLALNMVDASAILWRLHLGGVDVGDRWAALAANWIPKAAAGNYAFNDAHAMMAFVGAGLEAPAKTLLEAQREAMRGNDDNAAFTRDVGHPLTLAIKAFGEGRYDEAVRLIRPIRSIAHRFGGSHAQRDVIDLTLLEAALRAGDTALARALAAERQLARPDSPLSALFLRRTSDLSEN</sequence>
<dbReference type="EMBL" id="QMBQ01000004">
    <property type="protein sequence ID" value="RAZ76358.1"/>
    <property type="molecule type" value="Genomic_DNA"/>
</dbReference>
<evidence type="ECO:0000256" key="2">
    <source>
        <dbReference type="ARBA" id="ARBA00019992"/>
    </source>
</evidence>
<dbReference type="CDD" id="cd05804">
    <property type="entry name" value="StaR_like"/>
    <property type="match status" value="1"/>
</dbReference>
<dbReference type="Proteomes" id="UP000251956">
    <property type="component" value="Unassembled WGS sequence"/>
</dbReference>
<keyword evidence="3" id="KW-0677">Repeat</keyword>
<evidence type="ECO:0000256" key="4">
    <source>
        <dbReference type="ARBA" id="ARBA00022803"/>
    </source>
</evidence>
<organism evidence="5 6">
    <name type="scientific">Mesorhizobium atlanticum</name>
    <dbReference type="NCBI Taxonomy" id="2233532"/>
    <lineage>
        <taxon>Bacteria</taxon>
        <taxon>Pseudomonadati</taxon>
        <taxon>Pseudomonadota</taxon>
        <taxon>Alphaproteobacteria</taxon>
        <taxon>Hyphomicrobiales</taxon>
        <taxon>Phyllobacteriaceae</taxon>
        <taxon>Mesorhizobium</taxon>
    </lineage>
</organism>
<keyword evidence="4" id="KW-0802">TPR repeat</keyword>
<evidence type="ECO:0000256" key="1">
    <source>
        <dbReference type="ARBA" id="ARBA00005857"/>
    </source>
</evidence>
<dbReference type="RefSeq" id="WP_112128367.1">
    <property type="nucleotide sequence ID" value="NZ_QMBQ01000004.1"/>
</dbReference>
<dbReference type="SUPFAM" id="SSF48452">
    <property type="entry name" value="TPR-like"/>
    <property type="match status" value="1"/>
</dbReference>
<dbReference type="AlphaFoldDB" id="A0A330GS77"/>